<keyword evidence="3" id="KW-1185">Reference proteome</keyword>
<name>A0ABD2PJX3_9PLAT</name>
<dbReference type="AlphaFoldDB" id="A0ABD2PJX3"/>
<keyword evidence="1" id="KW-1133">Transmembrane helix</keyword>
<sequence>LRCKNGFVQSIECVRVCPEGLSDTDPPTGNCLDEEQLQIFTAGIRSKRTTKYLIMTAIFILLCALVFGFLIFFVRRIRYSKALMKLNARFINQRSIIDNFVSFC</sequence>
<feature type="non-terminal residue" evidence="2">
    <location>
        <position position="1"/>
    </location>
</feature>
<keyword evidence="1" id="KW-0472">Membrane</keyword>
<accession>A0ABD2PJX3</accession>
<dbReference type="EMBL" id="JBJKFK010007048">
    <property type="protein sequence ID" value="KAL3307564.1"/>
    <property type="molecule type" value="Genomic_DNA"/>
</dbReference>
<protein>
    <recommendedName>
        <fullName evidence="4">Furin-like cysteine-rich domain-containing protein</fullName>
    </recommendedName>
</protein>
<reference evidence="2 3" key="1">
    <citation type="submission" date="2024-11" db="EMBL/GenBank/DDBJ databases">
        <title>Adaptive evolution of stress response genes in parasites aligns with host niche diversity.</title>
        <authorList>
            <person name="Hahn C."/>
            <person name="Resl P."/>
        </authorList>
    </citation>
    <scope>NUCLEOTIDE SEQUENCE [LARGE SCALE GENOMIC DNA]</scope>
    <source>
        <strain evidence="2">EGGRZ-B1_66</strain>
        <tissue evidence="2">Body</tissue>
    </source>
</reference>
<feature type="transmembrane region" description="Helical" evidence="1">
    <location>
        <begin position="52"/>
        <end position="74"/>
    </location>
</feature>
<evidence type="ECO:0008006" key="4">
    <source>
        <dbReference type="Google" id="ProtNLM"/>
    </source>
</evidence>
<dbReference type="Proteomes" id="UP001626550">
    <property type="component" value="Unassembled WGS sequence"/>
</dbReference>
<evidence type="ECO:0000313" key="3">
    <source>
        <dbReference type="Proteomes" id="UP001626550"/>
    </source>
</evidence>
<comment type="caution">
    <text evidence="2">The sequence shown here is derived from an EMBL/GenBank/DDBJ whole genome shotgun (WGS) entry which is preliminary data.</text>
</comment>
<gene>
    <name evidence="2" type="ORF">Ciccas_013919</name>
</gene>
<evidence type="ECO:0000256" key="1">
    <source>
        <dbReference type="SAM" id="Phobius"/>
    </source>
</evidence>
<keyword evidence="1" id="KW-0812">Transmembrane</keyword>
<evidence type="ECO:0000313" key="2">
    <source>
        <dbReference type="EMBL" id="KAL3307564.1"/>
    </source>
</evidence>
<organism evidence="2 3">
    <name type="scientific">Cichlidogyrus casuarinus</name>
    <dbReference type="NCBI Taxonomy" id="1844966"/>
    <lineage>
        <taxon>Eukaryota</taxon>
        <taxon>Metazoa</taxon>
        <taxon>Spiralia</taxon>
        <taxon>Lophotrochozoa</taxon>
        <taxon>Platyhelminthes</taxon>
        <taxon>Monogenea</taxon>
        <taxon>Monopisthocotylea</taxon>
        <taxon>Dactylogyridea</taxon>
        <taxon>Ancyrocephalidae</taxon>
        <taxon>Cichlidogyrus</taxon>
    </lineage>
</organism>
<proteinExistence type="predicted"/>